<proteinExistence type="predicted"/>
<dbReference type="PROSITE" id="PS51186">
    <property type="entry name" value="GNAT"/>
    <property type="match status" value="1"/>
</dbReference>
<dbReference type="EMBL" id="RWGW01000005">
    <property type="protein sequence ID" value="RSK35613.1"/>
    <property type="molecule type" value="Genomic_DNA"/>
</dbReference>
<feature type="domain" description="N-acetyltransferase" evidence="1">
    <location>
        <begin position="40"/>
        <end position="181"/>
    </location>
</feature>
<gene>
    <name evidence="2" type="ORF">EJA12_03300</name>
</gene>
<dbReference type="Gene3D" id="3.40.630.30">
    <property type="match status" value="1"/>
</dbReference>
<evidence type="ECO:0000313" key="2">
    <source>
        <dbReference type="EMBL" id="RSK35613.1"/>
    </source>
</evidence>
<accession>A0ABX9ZF48</accession>
<dbReference type="InterPro" id="IPR000182">
    <property type="entry name" value="GNAT_dom"/>
</dbReference>
<sequence length="302" mass="34234">MREKSCCGAKEARRSTGNRQWILLCGRHLKQGGGMKMEQPVIRSFEKEEVHQASELERAVWGSTTPPQQFMTAMKNGGLLIGAFIGEQAVGFQYSFAGFDGKRPYLCSHMLALLPEYRHSGLGAAIKRHQAELAREIGYNWIQWTFDPLESRNAYLNIRKLGGVVSTYWENCYGEMKDPLNAGLPTDRFRLDWWIKSPRVTDGIRQPELAWAHPYTVSFSGSGQPVLNTPGSAPDATGFAVPVPADFQAMRKEDMALAIDWREKTRGIFTEAFRAGYVLADVRRKDSRLNEYILYRKEHVPL</sequence>
<keyword evidence="3" id="KW-1185">Reference proteome</keyword>
<evidence type="ECO:0000259" key="1">
    <source>
        <dbReference type="PROSITE" id="PS51186"/>
    </source>
</evidence>
<dbReference type="InterPro" id="IPR038764">
    <property type="entry name" value="GNAT_N_AcTrfase_prd"/>
</dbReference>
<protein>
    <submittedName>
        <fullName evidence="2">GNAT family N-acetyltransferase</fullName>
    </submittedName>
</protein>
<dbReference type="PANTHER" id="PTHR41700">
    <property type="entry name" value="GCN5-RELATED N-ACETYLTRANSFERASE"/>
    <property type="match status" value="1"/>
</dbReference>
<organism evidence="2 3">
    <name type="scientific">Bhargavaea beijingensis</name>
    <dbReference type="NCBI Taxonomy" id="426756"/>
    <lineage>
        <taxon>Bacteria</taxon>
        <taxon>Bacillati</taxon>
        <taxon>Bacillota</taxon>
        <taxon>Bacilli</taxon>
        <taxon>Bacillales</taxon>
        <taxon>Caryophanaceae</taxon>
        <taxon>Bhargavaea</taxon>
    </lineage>
</organism>
<dbReference type="SUPFAM" id="SSF55729">
    <property type="entry name" value="Acyl-CoA N-acyltransferases (Nat)"/>
    <property type="match status" value="1"/>
</dbReference>
<reference evidence="2 3" key="1">
    <citation type="submission" date="2018-12" db="EMBL/GenBank/DDBJ databases">
        <title>Comparitive functional genomics of dry heat resistant strains isolated from the viking spacecraft.</title>
        <authorList>
            <person name="Seuylemezian A."/>
            <person name="Vaishampayan P."/>
        </authorList>
    </citation>
    <scope>NUCLEOTIDE SEQUENCE [LARGE SCALE GENOMIC DNA]</scope>
    <source>
        <strain evidence="2 3">M6-11</strain>
    </source>
</reference>
<dbReference type="CDD" id="cd04301">
    <property type="entry name" value="NAT_SF"/>
    <property type="match status" value="1"/>
</dbReference>
<evidence type="ECO:0000313" key="3">
    <source>
        <dbReference type="Proteomes" id="UP000272481"/>
    </source>
</evidence>
<dbReference type="PANTHER" id="PTHR41700:SF1">
    <property type="entry name" value="N-ACETYLTRANSFERASE DOMAIN-CONTAINING PROTEIN"/>
    <property type="match status" value="1"/>
</dbReference>
<name>A0ABX9ZF48_9BACL</name>
<dbReference type="Proteomes" id="UP000272481">
    <property type="component" value="Unassembled WGS sequence"/>
</dbReference>
<dbReference type="InterPro" id="IPR016181">
    <property type="entry name" value="Acyl_CoA_acyltransferase"/>
</dbReference>
<comment type="caution">
    <text evidence="2">The sequence shown here is derived from an EMBL/GenBank/DDBJ whole genome shotgun (WGS) entry which is preliminary data.</text>
</comment>